<proteinExistence type="predicted"/>
<organism evidence="1 2">
    <name type="scientific">Tilletia caries</name>
    <name type="common">wheat bunt fungus</name>
    <dbReference type="NCBI Taxonomy" id="13290"/>
    <lineage>
        <taxon>Eukaryota</taxon>
        <taxon>Fungi</taxon>
        <taxon>Dikarya</taxon>
        <taxon>Basidiomycota</taxon>
        <taxon>Ustilaginomycotina</taxon>
        <taxon>Exobasidiomycetes</taxon>
        <taxon>Tilletiales</taxon>
        <taxon>Tilletiaceae</taxon>
        <taxon>Tilletia</taxon>
    </lineage>
</organism>
<dbReference type="AlphaFoldDB" id="A0A8T8SM52"/>
<reference evidence="1" key="2">
    <citation type="journal article" date="2019" name="IMA Fungus">
        <title>Genome sequencing and comparison of five Tilletia species to identify candidate genes for the detection of regulated species infecting wheat.</title>
        <authorList>
            <person name="Nguyen H.D.T."/>
            <person name="Sultana T."/>
            <person name="Kesanakurti P."/>
            <person name="Hambleton S."/>
        </authorList>
    </citation>
    <scope>NUCLEOTIDE SEQUENCE</scope>
    <source>
        <strain evidence="1">DAOMC 238032</strain>
    </source>
</reference>
<dbReference type="Proteomes" id="UP000077671">
    <property type="component" value="Unassembled WGS sequence"/>
</dbReference>
<gene>
    <name evidence="1" type="ORF">A4X03_0g7889</name>
</gene>
<evidence type="ECO:0000313" key="1">
    <source>
        <dbReference type="EMBL" id="KAE8243041.1"/>
    </source>
</evidence>
<sequence length="233" mass="25534">MSTQHGQPRRSFPPGQGLLFGRFQLLWPADPVPAAAAAAAEATTDRRARRFLFLLVIDGEPTELEWPGPTADDQLRRQWGLAAVFLRPVAGNLLEQALRFILEFQRGRCIYCSLRGKADDGHKYSQCPTSTMRMFRTVRPQSYARPDRNAGCYHCGMPMDFCRALVRTQSSNVPEVEGAVRGGAQGGETGSPRAGHLSADAVLEHAAEGVDEGLREGLPFKAFWLVLAVVGVL</sequence>
<evidence type="ECO:0000313" key="2">
    <source>
        <dbReference type="Proteomes" id="UP000077671"/>
    </source>
</evidence>
<dbReference type="EMBL" id="LWDD02002074">
    <property type="protein sequence ID" value="KAE8243041.1"/>
    <property type="molecule type" value="Genomic_DNA"/>
</dbReference>
<comment type="caution">
    <text evidence="1">The sequence shown here is derived from an EMBL/GenBank/DDBJ whole genome shotgun (WGS) entry which is preliminary data.</text>
</comment>
<accession>A0A8T8SM52</accession>
<reference evidence="1" key="1">
    <citation type="submission" date="2016-04" db="EMBL/GenBank/DDBJ databases">
        <authorList>
            <person name="Nguyen H.D."/>
            <person name="Kesanakurti P."/>
            <person name="Cullis J."/>
            <person name="Levesque C.A."/>
            <person name="Hambleton S."/>
        </authorList>
    </citation>
    <scope>NUCLEOTIDE SEQUENCE</scope>
    <source>
        <strain evidence="1">DAOMC 238032</strain>
    </source>
</reference>
<protein>
    <submittedName>
        <fullName evidence="1">Uncharacterized protein</fullName>
    </submittedName>
</protein>
<name>A0A8T8SM52_9BASI</name>